<dbReference type="Pfam" id="PF08543">
    <property type="entry name" value="Phos_pyr_kin"/>
    <property type="match status" value="1"/>
</dbReference>
<comment type="caution">
    <text evidence="7">The sequence shown here is derived from an EMBL/GenBank/DDBJ whole genome shotgun (WGS) entry which is preliminary data.</text>
</comment>
<dbReference type="GO" id="GO:0008972">
    <property type="term" value="F:phosphomethylpyrimidine kinase activity"/>
    <property type="evidence" value="ECO:0007669"/>
    <property type="project" value="UniProtKB-EC"/>
</dbReference>
<name>A0ABT7VPA7_9LACO</name>
<keyword evidence="2 7" id="KW-0808">Transferase</keyword>
<evidence type="ECO:0000313" key="8">
    <source>
        <dbReference type="Proteomes" id="UP001529423"/>
    </source>
</evidence>
<keyword evidence="5" id="KW-0067">ATP-binding</keyword>
<dbReference type="Proteomes" id="UP001529423">
    <property type="component" value="Unassembled WGS sequence"/>
</dbReference>
<dbReference type="GO" id="GO:0008902">
    <property type="term" value="F:hydroxymethylpyrimidine kinase activity"/>
    <property type="evidence" value="ECO:0007669"/>
    <property type="project" value="UniProtKB-EC"/>
</dbReference>
<gene>
    <name evidence="7" type="ORF">QUW46_08360</name>
</gene>
<dbReference type="RefSeq" id="WP_289561207.1">
    <property type="nucleotide sequence ID" value="NZ_JAUDEO010000061.1"/>
</dbReference>
<organism evidence="7 8">
    <name type="scientific">Limosilactobacillus panis</name>
    <dbReference type="NCBI Taxonomy" id="47493"/>
    <lineage>
        <taxon>Bacteria</taxon>
        <taxon>Bacillati</taxon>
        <taxon>Bacillota</taxon>
        <taxon>Bacilli</taxon>
        <taxon>Lactobacillales</taxon>
        <taxon>Lactobacillaceae</taxon>
        <taxon>Limosilactobacillus</taxon>
    </lineage>
</organism>
<dbReference type="EC" id="2.7.1.35" evidence="1"/>
<keyword evidence="8" id="KW-1185">Reference proteome</keyword>
<protein>
    <recommendedName>
        <fullName evidence="1">pyridoxal kinase</fullName>
        <ecNumber evidence="1">2.7.1.35</ecNumber>
    </recommendedName>
</protein>
<feature type="domain" description="Pyridoxamine kinase/Phosphomethylpyrimidine kinase" evidence="6">
    <location>
        <begin position="75"/>
        <end position="262"/>
    </location>
</feature>
<dbReference type="InterPro" id="IPR029056">
    <property type="entry name" value="Ribokinase-like"/>
</dbReference>
<evidence type="ECO:0000256" key="2">
    <source>
        <dbReference type="ARBA" id="ARBA00022679"/>
    </source>
</evidence>
<dbReference type="EMBL" id="JAUDEO010000061">
    <property type="protein sequence ID" value="MDM8334578.1"/>
    <property type="molecule type" value="Genomic_DNA"/>
</dbReference>
<evidence type="ECO:0000313" key="7">
    <source>
        <dbReference type="EMBL" id="MDM8334578.1"/>
    </source>
</evidence>
<reference evidence="7 8" key="1">
    <citation type="submission" date="2023-06" db="EMBL/GenBank/DDBJ databases">
        <title>Identification and characterization of horizontal gene transfer across gut microbiota members of farm animals based on homology search.</title>
        <authorList>
            <person name="Schwarzerova J."/>
            <person name="Nykrynova M."/>
            <person name="Jureckova K."/>
            <person name="Cejkova D."/>
            <person name="Rychlik I."/>
        </authorList>
    </citation>
    <scope>NUCLEOTIDE SEQUENCE [LARGE SCALE GENOMIC DNA]</scope>
    <source>
        <strain evidence="7 8">105_WCHN</strain>
    </source>
</reference>
<dbReference type="SUPFAM" id="SSF53613">
    <property type="entry name" value="Ribokinase-like"/>
    <property type="match status" value="1"/>
</dbReference>
<accession>A0ABT7VPA7</accession>
<dbReference type="PANTHER" id="PTHR10534">
    <property type="entry name" value="PYRIDOXAL KINASE"/>
    <property type="match status" value="1"/>
</dbReference>
<proteinExistence type="predicted"/>
<evidence type="ECO:0000256" key="5">
    <source>
        <dbReference type="ARBA" id="ARBA00022840"/>
    </source>
</evidence>
<keyword evidence="4 7" id="KW-0418">Kinase</keyword>
<evidence type="ECO:0000256" key="4">
    <source>
        <dbReference type="ARBA" id="ARBA00022777"/>
    </source>
</evidence>
<dbReference type="InterPro" id="IPR013749">
    <property type="entry name" value="PM/HMP-P_kinase-1"/>
</dbReference>
<reference evidence="7 8" key="3">
    <citation type="submission" date="2023-06" db="EMBL/GenBank/DDBJ databases">
        <authorList>
            <person name="Zeman M."/>
            <person name="Kubasova T."/>
            <person name="Jahodarova E."/>
            <person name="Nykrynova M."/>
            <person name="Rychlik I."/>
        </authorList>
    </citation>
    <scope>NUCLEOTIDE SEQUENCE [LARGE SCALE GENOMIC DNA]</scope>
    <source>
        <strain evidence="7 8">105_WCHN</strain>
    </source>
</reference>
<dbReference type="Gene3D" id="3.40.1190.20">
    <property type="match status" value="1"/>
</dbReference>
<evidence type="ECO:0000256" key="1">
    <source>
        <dbReference type="ARBA" id="ARBA00012104"/>
    </source>
</evidence>
<sequence>MTNKHGEGGAMATIKPTLIIEDCSALGQISTVAAVTILQSFGETTALLPTSLLSTQTEGFGQPAQLSTAPWLTQASLHWRKQGINFANALVGYIGSAQLIKQVDRLLVTLQPRQLVIDPVMGDQGSLYPGLPSTYPQLLQPLCRRATVITPNWTELCQLAGQPVVEPTTDHLLGLVNQLREQEITAQIVVTGVKQGAQIGCWVVGDHCPVYLPVKYFPGHYYGTGDTFAALLTGFLNQQVDLRLAATKATAALTTAVAETSQLPVAERRYGLRLKNLLATLAKGVEQ</sequence>
<keyword evidence="3" id="KW-0547">Nucleotide-binding</keyword>
<evidence type="ECO:0000259" key="6">
    <source>
        <dbReference type="Pfam" id="PF08543"/>
    </source>
</evidence>
<reference evidence="8" key="2">
    <citation type="submission" date="2023-06" db="EMBL/GenBank/DDBJ databases">
        <title>Identification and characterization of horizontal gene transfer across gut microbiota members of farm animals based on homology search.</title>
        <authorList>
            <person name="Zeman M."/>
            <person name="Kubasova T."/>
            <person name="Jahodarova E."/>
            <person name="Nykrynova M."/>
            <person name="Rychlik I."/>
        </authorList>
    </citation>
    <scope>NUCLEOTIDE SEQUENCE [LARGE SCALE GENOMIC DNA]</scope>
    <source>
        <strain evidence="8">105_WCHN</strain>
    </source>
</reference>
<evidence type="ECO:0000256" key="3">
    <source>
        <dbReference type="ARBA" id="ARBA00022741"/>
    </source>
</evidence>
<dbReference type="InterPro" id="IPR004625">
    <property type="entry name" value="PyrdxlKinase"/>
</dbReference>
<dbReference type="PANTHER" id="PTHR10534:SF2">
    <property type="entry name" value="PYRIDOXAL KINASE"/>
    <property type="match status" value="1"/>
</dbReference>